<dbReference type="Pfam" id="PF00881">
    <property type="entry name" value="Nitroreductase"/>
    <property type="match status" value="1"/>
</dbReference>
<feature type="domain" description="Nitroreductase" evidence="1">
    <location>
        <begin position="3"/>
        <end position="35"/>
    </location>
</feature>
<organism evidence="2 3">
    <name type="scientific">Zoogloea oryzae</name>
    <dbReference type="NCBI Taxonomy" id="310767"/>
    <lineage>
        <taxon>Bacteria</taxon>
        <taxon>Pseudomonadati</taxon>
        <taxon>Pseudomonadota</taxon>
        <taxon>Betaproteobacteria</taxon>
        <taxon>Rhodocyclales</taxon>
        <taxon>Zoogloeaceae</taxon>
        <taxon>Zoogloea</taxon>
    </lineage>
</organism>
<dbReference type="SUPFAM" id="SSF55469">
    <property type="entry name" value="FMN-dependent nitroreductase-like"/>
    <property type="match status" value="1"/>
</dbReference>
<dbReference type="EMBL" id="BSPX01000083">
    <property type="protein sequence ID" value="GLT24301.1"/>
    <property type="molecule type" value="Genomic_DNA"/>
</dbReference>
<comment type="caution">
    <text evidence="2">The sequence shown here is derived from an EMBL/GenBank/DDBJ whole genome shotgun (WGS) entry which is preliminary data.</text>
</comment>
<dbReference type="Gene3D" id="3.40.109.10">
    <property type="entry name" value="NADH Oxidase"/>
    <property type="match status" value="2"/>
</dbReference>
<protein>
    <recommendedName>
        <fullName evidence="1">Nitroreductase domain-containing protein</fullName>
    </recommendedName>
</protein>
<evidence type="ECO:0000259" key="1">
    <source>
        <dbReference type="Pfam" id="PF00881"/>
    </source>
</evidence>
<dbReference type="InterPro" id="IPR000415">
    <property type="entry name" value="Nitroreductase-like"/>
</dbReference>
<evidence type="ECO:0000313" key="3">
    <source>
        <dbReference type="Proteomes" id="UP001157167"/>
    </source>
</evidence>
<sequence length="359" mass="39504">MASRETLLKILDLARWAPSGDNTQPWRFEIVADDHIAIHGNDTREWCLYDFNGHASHMAHGALLETLRIAATGEGLAASWQLRPGSPDKSPVFDVRLTPAPGIAPDPLLPFVESRTVQRRPMRTTPLTAAQRSALAAAPGAGYSVQFFESGAERRQVAGLLWRNAYLRLTCPEAYPVHKEIIEWRTRFSKDRIPEQAVGVDGATARLMEWVMASWGRVQFFNKYLGGTIAPRVQLDYIPAIACAAHVLVKADVPAVGVEAHVRGGIALQRVWLTAAAVGLHLQPEMTPLIFRWYARAGLSFSAVPEIQQGAAALADEFERIGGFGHDQGLTFFCRVGVSDPPKSRSLRKSVEELMLPGR</sequence>
<keyword evidence="3" id="KW-1185">Reference proteome</keyword>
<dbReference type="Proteomes" id="UP001157167">
    <property type="component" value="Unassembled WGS sequence"/>
</dbReference>
<dbReference type="RefSeq" id="WP_284189466.1">
    <property type="nucleotide sequence ID" value="NZ_BSPX01000083.1"/>
</dbReference>
<dbReference type="InterPro" id="IPR029479">
    <property type="entry name" value="Nitroreductase"/>
</dbReference>
<accession>A0ABQ6FIW8</accession>
<evidence type="ECO:0000313" key="2">
    <source>
        <dbReference type="EMBL" id="GLT24301.1"/>
    </source>
</evidence>
<name>A0ABQ6FIW8_9RHOO</name>
<proteinExistence type="predicted"/>
<gene>
    <name evidence="2" type="ORF">GCM10007933_37780</name>
</gene>
<reference evidence="3" key="1">
    <citation type="journal article" date="2019" name="Int. J. Syst. Evol. Microbiol.">
        <title>The Global Catalogue of Microorganisms (GCM) 10K type strain sequencing project: providing services to taxonomists for standard genome sequencing and annotation.</title>
        <authorList>
            <consortium name="The Broad Institute Genomics Platform"/>
            <consortium name="The Broad Institute Genome Sequencing Center for Infectious Disease"/>
            <person name="Wu L."/>
            <person name="Ma J."/>
        </authorList>
    </citation>
    <scope>NUCLEOTIDE SEQUENCE [LARGE SCALE GENOMIC DNA]</scope>
    <source>
        <strain evidence="3">NBRC 102407</strain>
    </source>
</reference>